<dbReference type="EMBL" id="LGAA01000009">
    <property type="protein sequence ID" value="KPD03597.1"/>
    <property type="molecule type" value="Genomic_DNA"/>
</dbReference>
<dbReference type="Pfam" id="PF24223">
    <property type="entry name" value="MrpH_C"/>
    <property type="match status" value="1"/>
</dbReference>
<proteinExistence type="predicted"/>
<gene>
    <name evidence="4" type="ORF">M992_0887</name>
</gene>
<dbReference type="AlphaFoldDB" id="A0A0N0Z980"/>
<dbReference type="GO" id="GO:0007155">
    <property type="term" value="P:cell adhesion"/>
    <property type="evidence" value="ECO:0007669"/>
    <property type="project" value="InterPro"/>
</dbReference>
<evidence type="ECO:0000259" key="2">
    <source>
        <dbReference type="Pfam" id="PF24222"/>
    </source>
</evidence>
<dbReference type="RefSeq" id="WP_053907482.1">
    <property type="nucleotide sequence ID" value="NZ_CAWMUS010000009.1"/>
</dbReference>
<accession>A0A0N0Z980</accession>
<organism evidence="4 5">
    <name type="scientific">Moellerella wisconsensis ATCC 35017</name>
    <dbReference type="NCBI Taxonomy" id="1354267"/>
    <lineage>
        <taxon>Bacteria</taxon>
        <taxon>Pseudomonadati</taxon>
        <taxon>Pseudomonadota</taxon>
        <taxon>Gammaproteobacteria</taxon>
        <taxon>Enterobacterales</taxon>
        <taxon>Morganellaceae</taxon>
        <taxon>Moellerella</taxon>
    </lineage>
</organism>
<dbReference type="CDD" id="cd22566">
    <property type="entry name" value="MrpH-like"/>
    <property type="match status" value="1"/>
</dbReference>
<dbReference type="GO" id="GO:0009289">
    <property type="term" value="C:pilus"/>
    <property type="evidence" value="ECO:0007669"/>
    <property type="project" value="InterPro"/>
</dbReference>
<evidence type="ECO:0000259" key="3">
    <source>
        <dbReference type="Pfam" id="PF24223"/>
    </source>
</evidence>
<reference evidence="4 5" key="1">
    <citation type="submission" date="2015-07" db="EMBL/GenBank/DDBJ databases">
        <title>ATOL: Assembling a taxonomically balanced genome-scale reconstruction of the evolutionary history of the Enterobacteriaceae.</title>
        <authorList>
            <person name="Plunkett G.III."/>
            <person name="Neeno-Eckwall E.C."/>
            <person name="Glasner J.D."/>
            <person name="Perna N.T."/>
        </authorList>
    </citation>
    <scope>NUCLEOTIDE SEQUENCE [LARGE SCALE GENOMIC DNA]</scope>
    <source>
        <strain evidence="4 5">ATCC 35017</strain>
    </source>
</reference>
<keyword evidence="1" id="KW-1133">Transmembrane helix</keyword>
<dbReference type="InterPro" id="IPR057010">
    <property type="entry name" value="MrpH_C"/>
</dbReference>
<feature type="domain" description="Fimbrial adhesin MrpH C-terminal" evidence="3">
    <location>
        <begin position="169"/>
        <end position="282"/>
    </location>
</feature>
<evidence type="ECO:0000313" key="5">
    <source>
        <dbReference type="Proteomes" id="UP000053226"/>
    </source>
</evidence>
<comment type="caution">
    <text evidence="4">The sequence shown here is derived from an EMBL/GenBank/DDBJ whole genome shotgun (WGS) entry which is preliminary data.</text>
</comment>
<dbReference type="InterPro" id="IPR057009">
    <property type="entry name" value="MrpH_N"/>
</dbReference>
<dbReference type="Proteomes" id="UP000053226">
    <property type="component" value="Unassembled WGS sequence"/>
</dbReference>
<dbReference type="InterPro" id="IPR036937">
    <property type="entry name" value="Adhesion_dom_fimbrial_sf"/>
</dbReference>
<keyword evidence="5" id="KW-1185">Reference proteome</keyword>
<name>A0A0N0Z980_9GAMM</name>
<evidence type="ECO:0000313" key="4">
    <source>
        <dbReference type="EMBL" id="KPD03597.1"/>
    </source>
</evidence>
<dbReference type="Gene3D" id="2.60.40.1090">
    <property type="entry name" value="Fimbrial-type adhesion domain"/>
    <property type="match status" value="1"/>
</dbReference>
<keyword evidence="1" id="KW-0472">Membrane</keyword>
<feature type="transmembrane region" description="Helical" evidence="1">
    <location>
        <begin position="7"/>
        <end position="29"/>
    </location>
</feature>
<evidence type="ECO:0000256" key="1">
    <source>
        <dbReference type="SAM" id="Phobius"/>
    </source>
</evidence>
<protein>
    <submittedName>
        <fullName evidence="4">MrfJ family protein</fullName>
    </submittedName>
</protein>
<dbReference type="OrthoDB" id="6464009at2"/>
<sequence>MKHNINFLLIFISILMLPFYSVGNAYFSYVTDVTQTGSNKWRYDFVMEYWTITGQQPNPCNRLLPGKRCYLSINHLHSAPDQGGGSGSTRVPWKCNIDFSKYETLNQIYSDAINRCGLRLPLSASSTHSGTITTDECVGFFLDTSSAGSYGRMLPGGICGIAPPPAGKCYFSGSNELKLNHGKLNDFEVNDNYKVDSFNVICNQSMSVKIRSNMTDSMINLRPDGSIRSEVKIDNIPANIGTTIKLIANSPKNVTISSLLKTAGPINAGAFNGTVTLILTIP</sequence>
<dbReference type="Pfam" id="PF24222">
    <property type="entry name" value="MrpH_N"/>
    <property type="match status" value="1"/>
</dbReference>
<feature type="domain" description="Fimbrial adhesin MrpH N-terminal" evidence="2">
    <location>
        <begin position="25"/>
        <end position="167"/>
    </location>
</feature>
<keyword evidence="1" id="KW-0812">Transmembrane</keyword>